<dbReference type="PANTHER" id="PTHR47504">
    <property type="entry name" value="RIGHT ORIGIN-BINDING PROTEIN"/>
    <property type="match status" value="1"/>
</dbReference>
<accession>A0A7V7RKX7</accession>
<reference evidence="5 6" key="1">
    <citation type="journal article" date="2014" name="Arch. Microbiol.">
        <title>Bacillus mesophilum sp. nov., strain IITR-54T, a novel 4-chlorobiphenyl dechlorinating bacterium.</title>
        <authorList>
            <person name="Manickam N."/>
            <person name="Singh N.K."/>
            <person name="Bajaj A."/>
            <person name="Kumar R.M."/>
            <person name="Kaur G."/>
            <person name="Kaur N."/>
            <person name="Bala M."/>
            <person name="Kumar A."/>
            <person name="Mayilraj S."/>
        </authorList>
    </citation>
    <scope>NUCLEOTIDE SEQUENCE [LARGE SCALE GENOMIC DNA]</scope>
    <source>
        <strain evidence="5 6">IITR-54</strain>
    </source>
</reference>
<dbReference type="Proteomes" id="UP000441354">
    <property type="component" value="Unassembled WGS sequence"/>
</dbReference>
<feature type="domain" description="HTH araC/xylS-type" evidence="4">
    <location>
        <begin position="8"/>
        <end position="106"/>
    </location>
</feature>
<dbReference type="OrthoDB" id="9801123at2"/>
<dbReference type="InterPro" id="IPR018062">
    <property type="entry name" value="HTH_AraC-typ_CS"/>
</dbReference>
<dbReference type="PANTHER" id="PTHR47504:SF5">
    <property type="entry name" value="RIGHT ORIGIN-BINDING PROTEIN"/>
    <property type="match status" value="1"/>
</dbReference>
<gene>
    <name evidence="5" type="ORF">F7732_15585</name>
</gene>
<sequence length="289" mass="33220">MEHYEVIEKALIHIEDNLDQPLSLDSVSSAFHMSKYYFHRLFSAIMGCSLNEYIRARRLNTSVKYIQDSNLSLTDLAYQLNFGTPSSFSRAFKKQYGISPNTLRNSEKTIDLADIPPVIKRPIKHINGDIVTDFTLTNFDSIQISGLAFEVDLSTNDFKEVIRFHSKMLTDSINHTMKSPCYVIYSNCQPDSPKFKALVGIPHHIKMDKPYFFTVDVPDFFCSKFNYYGDLLEIGDVFITDFARFLKISRQEAEDADIELIQVFEDVHNLESSYHIVVPVKKLPIDSDV</sequence>
<dbReference type="PRINTS" id="PR00032">
    <property type="entry name" value="HTHARAC"/>
</dbReference>
<keyword evidence="6" id="KW-1185">Reference proteome</keyword>
<name>A0A7V7RKX7_9BACI</name>
<comment type="caution">
    <text evidence="5">The sequence shown here is derived from an EMBL/GenBank/DDBJ whole genome shotgun (WGS) entry which is preliminary data.</text>
</comment>
<dbReference type="InterPro" id="IPR020449">
    <property type="entry name" value="Tscrpt_reg_AraC-type_HTH"/>
</dbReference>
<dbReference type="InterPro" id="IPR018060">
    <property type="entry name" value="HTH_AraC"/>
</dbReference>
<evidence type="ECO:0000313" key="5">
    <source>
        <dbReference type="EMBL" id="KAB2331275.1"/>
    </source>
</evidence>
<evidence type="ECO:0000259" key="4">
    <source>
        <dbReference type="PROSITE" id="PS01124"/>
    </source>
</evidence>
<organism evidence="5 6">
    <name type="scientific">Bacillus mesophilum</name>
    <dbReference type="NCBI Taxonomy" id="1071718"/>
    <lineage>
        <taxon>Bacteria</taxon>
        <taxon>Bacillati</taxon>
        <taxon>Bacillota</taxon>
        <taxon>Bacilli</taxon>
        <taxon>Bacillales</taxon>
        <taxon>Bacillaceae</taxon>
        <taxon>Bacillus</taxon>
    </lineage>
</organism>
<dbReference type="PROSITE" id="PS01124">
    <property type="entry name" value="HTH_ARAC_FAMILY_2"/>
    <property type="match status" value="1"/>
</dbReference>
<dbReference type="Pfam" id="PF12833">
    <property type="entry name" value="HTH_18"/>
    <property type="match status" value="1"/>
</dbReference>
<dbReference type="Gene3D" id="1.10.10.60">
    <property type="entry name" value="Homeodomain-like"/>
    <property type="match status" value="2"/>
</dbReference>
<proteinExistence type="predicted"/>
<dbReference type="InterPro" id="IPR009057">
    <property type="entry name" value="Homeodomain-like_sf"/>
</dbReference>
<evidence type="ECO:0000256" key="3">
    <source>
        <dbReference type="ARBA" id="ARBA00023163"/>
    </source>
</evidence>
<evidence type="ECO:0000313" key="6">
    <source>
        <dbReference type="Proteomes" id="UP000441354"/>
    </source>
</evidence>
<dbReference type="PROSITE" id="PS00041">
    <property type="entry name" value="HTH_ARAC_FAMILY_1"/>
    <property type="match status" value="1"/>
</dbReference>
<protein>
    <submittedName>
        <fullName evidence="5">Helix-turn-helix transcriptional regulator</fullName>
    </submittedName>
</protein>
<dbReference type="EMBL" id="WBOT01000005">
    <property type="protein sequence ID" value="KAB2331275.1"/>
    <property type="molecule type" value="Genomic_DNA"/>
</dbReference>
<keyword evidence="3" id="KW-0804">Transcription</keyword>
<dbReference type="AlphaFoldDB" id="A0A7V7RKX7"/>
<dbReference type="SUPFAM" id="SSF46689">
    <property type="entry name" value="Homeodomain-like"/>
    <property type="match status" value="2"/>
</dbReference>
<dbReference type="SMART" id="SM00342">
    <property type="entry name" value="HTH_ARAC"/>
    <property type="match status" value="1"/>
</dbReference>
<keyword evidence="2" id="KW-0238">DNA-binding</keyword>
<evidence type="ECO:0000256" key="1">
    <source>
        <dbReference type="ARBA" id="ARBA00023015"/>
    </source>
</evidence>
<dbReference type="InterPro" id="IPR050959">
    <property type="entry name" value="MarA-like"/>
</dbReference>
<dbReference type="RefSeq" id="WP_151574938.1">
    <property type="nucleotide sequence ID" value="NZ_WBOT01000005.1"/>
</dbReference>
<keyword evidence="1" id="KW-0805">Transcription regulation</keyword>
<dbReference type="GO" id="GO:0043565">
    <property type="term" value="F:sequence-specific DNA binding"/>
    <property type="evidence" value="ECO:0007669"/>
    <property type="project" value="InterPro"/>
</dbReference>
<dbReference type="GO" id="GO:0003700">
    <property type="term" value="F:DNA-binding transcription factor activity"/>
    <property type="evidence" value="ECO:0007669"/>
    <property type="project" value="InterPro"/>
</dbReference>
<evidence type="ECO:0000256" key="2">
    <source>
        <dbReference type="ARBA" id="ARBA00023125"/>
    </source>
</evidence>